<proteinExistence type="predicted"/>
<evidence type="ECO:0000259" key="1">
    <source>
        <dbReference type="Pfam" id="PF18545"/>
    </source>
</evidence>
<dbReference type="EMBL" id="RBZW01000027">
    <property type="protein sequence ID" value="THE64700.1"/>
    <property type="molecule type" value="Genomic_DNA"/>
</dbReference>
<dbReference type="Proteomes" id="UP000318864">
    <property type="component" value="Unassembled WGS sequence"/>
</dbReference>
<accession>A0A4S3TM66</accession>
<name>A0A4S3TM66_9EURY</name>
<dbReference type="AlphaFoldDB" id="A0A4S3TM66"/>
<gene>
    <name evidence="2" type="ORF">D8Y22_11320</name>
</gene>
<protein>
    <recommendedName>
        <fullName evidence="1">Halobacterial output domain-containing protein</fullName>
    </recommendedName>
</protein>
<organism evidence="2 3">
    <name type="scientific">Salinadaptatus halalkaliphilus</name>
    <dbReference type="NCBI Taxonomy" id="2419781"/>
    <lineage>
        <taxon>Archaea</taxon>
        <taxon>Methanobacteriati</taxon>
        <taxon>Methanobacteriota</taxon>
        <taxon>Stenosarchaea group</taxon>
        <taxon>Halobacteria</taxon>
        <taxon>Halobacteriales</taxon>
        <taxon>Natrialbaceae</taxon>
        <taxon>Salinadaptatus</taxon>
    </lineage>
</organism>
<dbReference type="InterPro" id="IPR040624">
    <property type="entry name" value="HalOD1"/>
</dbReference>
<comment type="caution">
    <text evidence="2">The sequence shown here is derived from an EMBL/GenBank/DDBJ whole genome shotgun (WGS) entry which is preliminary data.</text>
</comment>
<evidence type="ECO:0000313" key="2">
    <source>
        <dbReference type="EMBL" id="THE64700.1"/>
    </source>
</evidence>
<keyword evidence="3" id="KW-1185">Reference proteome</keyword>
<evidence type="ECO:0000313" key="3">
    <source>
        <dbReference type="Proteomes" id="UP000318864"/>
    </source>
</evidence>
<dbReference type="RefSeq" id="WP_141464806.1">
    <property type="nucleotide sequence ID" value="NZ_RBZW01000027.1"/>
</dbReference>
<sequence length="89" mass="9468">MGKRPSDAVVETLAAANDTDPVDLEPPLYESIDLEALDALVESTSQSLTLEFTHAGHTVRVDESGAVTLVSADYAPEDGDEPPTRISTR</sequence>
<dbReference type="OrthoDB" id="205616at2157"/>
<dbReference type="Pfam" id="PF18545">
    <property type="entry name" value="HalOD1"/>
    <property type="match status" value="1"/>
</dbReference>
<feature type="domain" description="Halobacterial output" evidence="1">
    <location>
        <begin position="4"/>
        <end position="68"/>
    </location>
</feature>
<reference evidence="2 3" key="1">
    <citation type="submission" date="2018-10" db="EMBL/GenBank/DDBJ databases">
        <title>Natronolimnobius sp. XQ-INN 246 isolated from Inner Mongolia Autonomous Region of China.</title>
        <authorList>
            <person name="Xue Q."/>
        </authorList>
    </citation>
    <scope>NUCLEOTIDE SEQUENCE [LARGE SCALE GENOMIC DNA]</scope>
    <source>
        <strain evidence="2 3">XQ-INN 246</strain>
    </source>
</reference>